<evidence type="ECO:0000256" key="1">
    <source>
        <dbReference type="ARBA" id="ARBA00023125"/>
    </source>
</evidence>
<dbReference type="Pfam" id="PF00486">
    <property type="entry name" value="Trans_reg_C"/>
    <property type="match status" value="1"/>
</dbReference>
<dbReference type="EMBL" id="JBHTLN010000001">
    <property type="protein sequence ID" value="MFD1120925.1"/>
    <property type="molecule type" value="Genomic_DNA"/>
</dbReference>
<evidence type="ECO:0000313" key="7">
    <source>
        <dbReference type="Proteomes" id="UP001597206"/>
    </source>
</evidence>
<feature type="DNA-binding region" description="OmpR/PhoB-type" evidence="3">
    <location>
        <begin position="124"/>
        <end position="218"/>
    </location>
</feature>
<sequence>MRLLLVEDDALLGASVQQALKGAGYASDWIQEGNEARIQGSLEPYDVAILDIGLPGLNGLQVLAAWREEGRSMPVIVLTARSSWQEKVEAFNLGADDYVTKPFHIEELLARIGAVHKRSIGLVSGELAIEGLRLDEHTQTVWQGAESYTLTGTEFRLLRYFMLHPGRILSKSELTEHVYAYDEDKDSNVIEVYVNRLRQKVGTDKIQTRRGQGYVFGSMGPGSLASESHRS</sequence>
<dbReference type="InterPro" id="IPR039420">
    <property type="entry name" value="WalR-like"/>
</dbReference>
<keyword evidence="1 3" id="KW-0238">DNA-binding</keyword>
<feature type="modified residue" description="4-aspartylphosphate" evidence="2">
    <location>
        <position position="51"/>
    </location>
</feature>
<dbReference type="Pfam" id="PF00072">
    <property type="entry name" value="Response_reg"/>
    <property type="match status" value="1"/>
</dbReference>
<feature type="domain" description="Response regulatory" evidence="4">
    <location>
        <begin position="2"/>
        <end position="116"/>
    </location>
</feature>
<organism evidence="6 7">
    <name type="scientific">Methylophilus flavus</name>
    <dbReference type="NCBI Taxonomy" id="640084"/>
    <lineage>
        <taxon>Bacteria</taxon>
        <taxon>Pseudomonadati</taxon>
        <taxon>Pseudomonadota</taxon>
        <taxon>Betaproteobacteria</taxon>
        <taxon>Nitrosomonadales</taxon>
        <taxon>Methylophilaceae</taxon>
        <taxon>Methylophilus</taxon>
    </lineage>
</organism>
<dbReference type="Gene3D" id="6.10.250.690">
    <property type="match status" value="1"/>
</dbReference>
<dbReference type="RefSeq" id="WP_379028905.1">
    <property type="nucleotide sequence ID" value="NZ_JBHTLN010000001.1"/>
</dbReference>
<dbReference type="InterPro" id="IPR036388">
    <property type="entry name" value="WH-like_DNA-bd_sf"/>
</dbReference>
<dbReference type="PROSITE" id="PS51755">
    <property type="entry name" value="OMPR_PHOB"/>
    <property type="match status" value="1"/>
</dbReference>
<dbReference type="SUPFAM" id="SSF52172">
    <property type="entry name" value="CheY-like"/>
    <property type="match status" value="1"/>
</dbReference>
<keyword evidence="2" id="KW-0597">Phosphoprotein</keyword>
<gene>
    <name evidence="6" type="ORF">ACFQ2T_00270</name>
</gene>
<evidence type="ECO:0000256" key="2">
    <source>
        <dbReference type="PROSITE-ProRule" id="PRU00169"/>
    </source>
</evidence>
<evidence type="ECO:0000259" key="5">
    <source>
        <dbReference type="PROSITE" id="PS51755"/>
    </source>
</evidence>
<dbReference type="CDD" id="cd00383">
    <property type="entry name" value="trans_reg_C"/>
    <property type="match status" value="1"/>
</dbReference>
<evidence type="ECO:0000256" key="3">
    <source>
        <dbReference type="PROSITE-ProRule" id="PRU01091"/>
    </source>
</evidence>
<evidence type="ECO:0000313" key="6">
    <source>
        <dbReference type="EMBL" id="MFD1120925.1"/>
    </source>
</evidence>
<dbReference type="Gene3D" id="1.10.10.10">
    <property type="entry name" value="Winged helix-like DNA-binding domain superfamily/Winged helix DNA-binding domain"/>
    <property type="match status" value="1"/>
</dbReference>
<proteinExistence type="predicted"/>
<comment type="caution">
    <text evidence="6">The sequence shown here is derived from an EMBL/GenBank/DDBJ whole genome shotgun (WGS) entry which is preliminary data.</text>
</comment>
<reference evidence="7" key="1">
    <citation type="journal article" date="2019" name="Int. J. Syst. Evol. Microbiol.">
        <title>The Global Catalogue of Microorganisms (GCM) 10K type strain sequencing project: providing services to taxonomists for standard genome sequencing and annotation.</title>
        <authorList>
            <consortium name="The Broad Institute Genomics Platform"/>
            <consortium name="The Broad Institute Genome Sequencing Center for Infectious Disease"/>
            <person name="Wu L."/>
            <person name="Ma J."/>
        </authorList>
    </citation>
    <scope>NUCLEOTIDE SEQUENCE [LARGE SCALE GENOMIC DNA]</scope>
    <source>
        <strain evidence="7">CCUG 58411</strain>
    </source>
</reference>
<dbReference type="Gene3D" id="3.40.50.2300">
    <property type="match status" value="1"/>
</dbReference>
<name>A0ABW3PA26_9PROT</name>
<feature type="domain" description="OmpR/PhoB-type" evidence="5">
    <location>
        <begin position="124"/>
        <end position="218"/>
    </location>
</feature>
<dbReference type="PANTHER" id="PTHR48111">
    <property type="entry name" value="REGULATOR OF RPOS"/>
    <property type="match status" value="1"/>
</dbReference>
<accession>A0ABW3PA26</accession>
<dbReference type="SMART" id="SM00862">
    <property type="entry name" value="Trans_reg_C"/>
    <property type="match status" value="1"/>
</dbReference>
<dbReference type="InterPro" id="IPR001867">
    <property type="entry name" value="OmpR/PhoB-type_DNA-bd"/>
</dbReference>
<dbReference type="SMART" id="SM00448">
    <property type="entry name" value="REC"/>
    <property type="match status" value="1"/>
</dbReference>
<dbReference type="InterPro" id="IPR001789">
    <property type="entry name" value="Sig_transdc_resp-reg_receiver"/>
</dbReference>
<keyword evidence="7" id="KW-1185">Reference proteome</keyword>
<dbReference type="Proteomes" id="UP001597206">
    <property type="component" value="Unassembled WGS sequence"/>
</dbReference>
<dbReference type="InterPro" id="IPR011006">
    <property type="entry name" value="CheY-like_superfamily"/>
</dbReference>
<dbReference type="PROSITE" id="PS50110">
    <property type="entry name" value="RESPONSE_REGULATORY"/>
    <property type="match status" value="1"/>
</dbReference>
<dbReference type="PANTHER" id="PTHR48111:SF37">
    <property type="entry name" value="RESPONSE REGULATOR PROTEIN CARR"/>
    <property type="match status" value="1"/>
</dbReference>
<evidence type="ECO:0000259" key="4">
    <source>
        <dbReference type="PROSITE" id="PS50110"/>
    </source>
</evidence>
<protein>
    <submittedName>
        <fullName evidence="6">Response regulator transcription factor</fullName>
    </submittedName>
</protein>